<evidence type="ECO:0000313" key="10">
    <source>
        <dbReference type="Proteomes" id="UP000008947"/>
    </source>
</evidence>
<dbReference type="Gene3D" id="2.40.50.140">
    <property type="entry name" value="Nucleic acid-binding proteins"/>
    <property type="match status" value="1"/>
</dbReference>
<dbReference type="PATRIC" id="fig|1094563.3.peg.1466"/>
<dbReference type="InterPro" id="IPR036597">
    <property type="entry name" value="Fido-like_dom_sf"/>
</dbReference>
<feature type="domain" description="Fido" evidence="8">
    <location>
        <begin position="61"/>
        <end position="231"/>
    </location>
</feature>
<dbReference type="NCBIfam" id="NF033856">
    <property type="entry name" value="T4SS_effec_BID"/>
    <property type="match status" value="1"/>
</dbReference>
<evidence type="ECO:0000256" key="6">
    <source>
        <dbReference type="ARBA" id="ARBA00047939"/>
    </source>
</evidence>
<keyword evidence="3" id="KW-0547">Nucleotide-binding</keyword>
<dbReference type="PROSITE" id="PS51459">
    <property type="entry name" value="FIDO"/>
    <property type="match status" value="1"/>
</dbReference>
<comment type="catalytic activity">
    <reaction evidence="6">
        <text>L-threonyl-[protein] + ATP = 3-O-(5'-adenylyl)-L-threonyl-[protein] + diphosphate</text>
        <dbReference type="Rhea" id="RHEA:54292"/>
        <dbReference type="Rhea" id="RHEA-COMP:11060"/>
        <dbReference type="Rhea" id="RHEA-COMP:13847"/>
        <dbReference type="ChEBI" id="CHEBI:30013"/>
        <dbReference type="ChEBI" id="CHEBI:30616"/>
        <dbReference type="ChEBI" id="CHEBI:33019"/>
        <dbReference type="ChEBI" id="CHEBI:138113"/>
        <dbReference type="EC" id="2.7.7.108"/>
    </reaction>
</comment>
<keyword evidence="1" id="KW-0808">Transferase</keyword>
<dbReference type="HOGENOM" id="CLU_024177_0_0_5"/>
<accession>J0Q1I9</accession>
<dbReference type="GO" id="GO:0070733">
    <property type="term" value="F:AMPylase activity"/>
    <property type="evidence" value="ECO:0007669"/>
    <property type="project" value="UniProtKB-EC"/>
</dbReference>
<evidence type="ECO:0000313" key="9">
    <source>
        <dbReference type="EMBL" id="EJF78876.1"/>
    </source>
</evidence>
<gene>
    <name evidence="9" type="ORF">MCQ_01255</name>
</gene>
<keyword evidence="2" id="KW-0548">Nucleotidyltransferase</keyword>
<dbReference type="EMBL" id="AILU01000033">
    <property type="protein sequence ID" value="EJF78876.1"/>
    <property type="molecule type" value="Genomic_DNA"/>
</dbReference>
<comment type="catalytic activity">
    <reaction evidence="7">
        <text>L-tyrosyl-[protein] + ATP = O-(5'-adenylyl)-L-tyrosyl-[protein] + diphosphate</text>
        <dbReference type="Rhea" id="RHEA:54288"/>
        <dbReference type="Rhea" id="RHEA-COMP:10136"/>
        <dbReference type="Rhea" id="RHEA-COMP:13846"/>
        <dbReference type="ChEBI" id="CHEBI:30616"/>
        <dbReference type="ChEBI" id="CHEBI:33019"/>
        <dbReference type="ChEBI" id="CHEBI:46858"/>
        <dbReference type="ChEBI" id="CHEBI:83624"/>
        <dbReference type="EC" id="2.7.7.108"/>
    </reaction>
</comment>
<proteinExistence type="predicted"/>
<dbReference type="Gene3D" id="1.10.3290.10">
    <property type="entry name" value="Fido-like domain"/>
    <property type="match status" value="1"/>
</dbReference>
<evidence type="ECO:0000256" key="3">
    <source>
        <dbReference type="ARBA" id="ARBA00022741"/>
    </source>
</evidence>
<dbReference type="EC" id="2.7.7.108" evidence="5"/>
<reference evidence="9 10" key="1">
    <citation type="submission" date="2012-03" db="EMBL/GenBank/DDBJ databases">
        <title>The Genome Sequence of Bartonella washoensis Sb944nv.</title>
        <authorList>
            <consortium name="The Broad Institute Genome Sequencing Platform"/>
            <consortium name="The Broad Institute Genome Sequencing Center for Infectious Disease"/>
            <person name="Feldgarden M."/>
            <person name="Kirby J."/>
            <person name="Kosoy M."/>
            <person name="Birtles R."/>
            <person name="Probert W.S."/>
            <person name="Chiaraviglio L."/>
            <person name="Young S.K."/>
            <person name="Zeng Q."/>
            <person name="Gargeya S."/>
            <person name="Fitzgerald M."/>
            <person name="Haas B."/>
            <person name="Abouelleil A."/>
            <person name="Alvarado L."/>
            <person name="Arachchi H.M."/>
            <person name="Berlin A."/>
            <person name="Chapman S.B."/>
            <person name="Gearin G."/>
            <person name="Goldberg J."/>
            <person name="Griggs A."/>
            <person name="Gujja S."/>
            <person name="Hansen M."/>
            <person name="Heiman D."/>
            <person name="Howarth C."/>
            <person name="Larimer J."/>
            <person name="Lui A."/>
            <person name="MacDonald P.J.P."/>
            <person name="McCowen C."/>
            <person name="Montmayeur A."/>
            <person name="Murphy C."/>
            <person name="Neiman D."/>
            <person name="Pearson M."/>
            <person name="Priest M."/>
            <person name="Roberts A."/>
            <person name="Saif S."/>
            <person name="Shea T."/>
            <person name="Sisk P."/>
            <person name="Stolte C."/>
            <person name="Sykes S."/>
            <person name="Wortman J."/>
            <person name="Nusbaum C."/>
            <person name="Birren B."/>
        </authorList>
    </citation>
    <scope>NUCLEOTIDE SEQUENCE [LARGE SCALE GENOMIC DNA]</scope>
    <source>
        <strain evidence="9 10">Sb944nv</strain>
    </source>
</reference>
<evidence type="ECO:0000256" key="5">
    <source>
        <dbReference type="ARBA" id="ARBA00034531"/>
    </source>
</evidence>
<dbReference type="SUPFAM" id="SSF140931">
    <property type="entry name" value="Fic-like"/>
    <property type="match status" value="1"/>
</dbReference>
<dbReference type="AlphaFoldDB" id="J0Q1I9"/>
<protein>
    <recommendedName>
        <fullName evidence="5">protein adenylyltransferase</fullName>
        <ecNumber evidence="5">2.7.7.108</ecNumber>
    </recommendedName>
</protein>
<evidence type="ECO:0000256" key="7">
    <source>
        <dbReference type="ARBA" id="ARBA00048696"/>
    </source>
</evidence>
<dbReference type="PANTHER" id="PTHR39560">
    <property type="entry name" value="PROTEIN ADENYLYLTRANSFERASE FIC-RELATED"/>
    <property type="match status" value="1"/>
</dbReference>
<keyword evidence="4" id="KW-0067">ATP-binding</keyword>
<evidence type="ECO:0000256" key="1">
    <source>
        <dbReference type="ARBA" id="ARBA00022679"/>
    </source>
</evidence>
<dbReference type="InterPro" id="IPR040548">
    <property type="entry name" value="BepA_ID"/>
</dbReference>
<evidence type="ECO:0000259" key="8">
    <source>
        <dbReference type="PROSITE" id="PS51459"/>
    </source>
</evidence>
<comment type="caution">
    <text evidence="9">The sequence shown here is derived from an EMBL/GenBank/DDBJ whole genome shotgun (WGS) entry which is preliminary data.</text>
</comment>
<dbReference type="eggNOG" id="COG2184">
    <property type="taxonomic scope" value="Bacteria"/>
</dbReference>
<sequence length="543" mass="62990">MPKAKSKTKGIPSPHHYVYPGTNILKNKYGEKDLKLFMEKCSYDIEEAKKVLRKEPLPEFFDSGYICHIHRQFFENTFEWAGQMRTVPFTFEDGSTAAMPEVKREEWGIAFAHNEEILEKLAKFEQMLAEKNNLQGLTREEFNAEAVELFISLKRIHPFIDGNEQVAEFFFERLARAAGMHRLHFSLVPTKRMMTAYSEALQHGNPEPMQHIFEDISNIDKTLLLQDFMYNMKQLEHDINERNFMVAKEGVTYLGTYQFDNSDSFVVDTQEIYIVCDKKHLPPEQIKTLKPGDIITFTAPKNEEFEKILIPKETLAPLTESEFSDRVAKNPRVEAAIRKVQHLSKLIYDRPQVLDRYIEEIFKNPDSGKNLADRIQNHPGWFSPLVGTDFLFFKSQTRTNAEKLLKQLGSAIINCTEATLYARHTVTKEHQIEKERRSKAVERPSRNLQNLFFLSPEKQREVLSQSPQLYKELQTLVYNVEQRLSSNEYNAIKKNDYATLAKSIGVSDHKAREISDTVKKAKKAHENFHIRSQNRSNALAMAS</sequence>
<dbReference type="GO" id="GO:0051302">
    <property type="term" value="P:regulation of cell division"/>
    <property type="evidence" value="ECO:0007669"/>
    <property type="project" value="TreeGrafter"/>
</dbReference>
<keyword evidence="10" id="KW-1185">Reference proteome</keyword>
<name>J0Q1I9_9HYPH</name>
<dbReference type="GO" id="GO:0005524">
    <property type="term" value="F:ATP binding"/>
    <property type="evidence" value="ECO:0007669"/>
    <property type="project" value="UniProtKB-KW"/>
</dbReference>
<dbReference type="Pfam" id="PF18543">
    <property type="entry name" value="ID"/>
    <property type="match status" value="1"/>
</dbReference>
<organism evidence="9 10">
    <name type="scientific">Candidatus Bartonella washoeensis Sb944nv</name>
    <dbReference type="NCBI Taxonomy" id="1094563"/>
    <lineage>
        <taxon>Bacteria</taxon>
        <taxon>Pseudomonadati</taxon>
        <taxon>Pseudomonadota</taxon>
        <taxon>Alphaproteobacteria</taxon>
        <taxon>Hyphomicrobiales</taxon>
        <taxon>Bartonellaceae</taxon>
        <taxon>Bartonella</taxon>
    </lineage>
</organism>
<dbReference type="PANTHER" id="PTHR39560:SF1">
    <property type="entry name" value="PROTEIN ADENYLYLTRANSFERASE FIC-RELATED"/>
    <property type="match status" value="1"/>
</dbReference>
<evidence type="ECO:0000256" key="4">
    <source>
        <dbReference type="ARBA" id="ARBA00022840"/>
    </source>
</evidence>
<dbReference type="Pfam" id="PF02661">
    <property type="entry name" value="Fic"/>
    <property type="match status" value="1"/>
</dbReference>
<dbReference type="InterPro" id="IPR012340">
    <property type="entry name" value="NA-bd_OB-fold"/>
</dbReference>
<dbReference type="RefSeq" id="WP_006924259.1">
    <property type="nucleotide sequence ID" value="NZ_JH725024.1"/>
</dbReference>
<evidence type="ECO:0000256" key="2">
    <source>
        <dbReference type="ARBA" id="ARBA00022695"/>
    </source>
</evidence>
<dbReference type="Proteomes" id="UP000008947">
    <property type="component" value="Unassembled WGS sequence"/>
</dbReference>
<dbReference type="InterPro" id="IPR003812">
    <property type="entry name" value="Fido"/>
</dbReference>